<keyword evidence="1" id="KW-0677">Repeat</keyword>
<keyword evidence="2 3" id="KW-0040">ANK repeat</keyword>
<dbReference type="HOGENOM" id="CLU_913619_0_0_1"/>
<dbReference type="InterPro" id="IPR036770">
    <property type="entry name" value="Ankyrin_rpt-contain_sf"/>
</dbReference>
<dbReference type="KEGG" id="tet:TTHERM_00522050"/>
<organism evidence="4 5">
    <name type="scientific">Tetrahymena thermophila (strain SB210)</name>
    <dbReference type="NCBI Taxonomy" id="312017"/>
    <lineage>
        <taxon>Eukaryota</taxon>
        <taxon>Sar</taxon>
        <taxon>Alveolata</taxon>
        <taxon>Ciliophora</taxon>
        <taxon>Intramacronucleata</taxon>
        <taxon>Oligohymenophorea</taxon>
        <taxon>Hymenostomatida</taxon>
        <taxon>Tetrahymenina</taxon>
        <taxon>Tetrahymenidae</taxon>
        <taxon>Tetrahymena</taxon>
    </lineage>
</organism>
<dbReference type="PROSITE" id="PS50088">
    <property type="entry name" value="ANK_REPEAT"/>
    <property type="match status" value="1"/>
</dbReference>
<keyword evidence="5" id="KW-1185">Reference proteome</keyword>
<sequence>MALFQEWLYGSANDFFSWKIYDMLPKSGTVDILGLSNQFRPQIYSAWHLNPRSVNFHTRRYILKRGILENDLDIIKDALDHGLDINSEIDLKYGFTPLSLAAILNRTAIIQYLFLRGADVNKLDRTGNTPLMQAVKNWNFESIKILVESCYSDLNVKDQYGQTALDKANFKKLKAIEVYLQDRDILNEENEKIYRKAFNLDNQEQSNLVNQNSKTKKSQNISKISAKEQAQLEKQIQFKQFPKFSLELSIENLFNDKSGEQLIKNKKVYIPQALRYPFNNFKGVYRVSFQNLKTVDEALLEINGN</sequence>
<dbReference type="GeneID" id="7830509"/>
<dbReference type="eggNOG" id="KOG0504">
    <property type="taxonomic scope" value="Eukaryota"/>
</dbReference>
<evidence type="ECO:0000313" key="4">
    <source>
        <dbReference type="EMBL" id="EAR94138.1"/>
    </source>
</evidence>
<feature type="repeat" description="ANK" evidence="3">
    <location>
        <begin position="93"/>
        <end position="125"/>
    </location>
</feature>
<proteinExistence type="predicted"/>
<evidence type="ECO:0000256" key="3">
    <source>
        <dbReference type="PROSITE-ProRule" id="PRU00023"/>
    </source>
</evidence>
<reference evidence="5" key="1">
    <citation type="journal article" date="2006" name="PLoS Biol.">
        <title>Macronuclear genome sequence of the ciliate Tetrahymena thermophila, a model eukaryote.</title>
        <authorList>
            <person name="Eisen J.A."/>
            <person name="Coyne R.S."/>
            <person name="Wu M."/>
            <person name="Wu D."/>
            <person name="Thiagarajan M."/>
            <person name="Wortman J.R."/>
            <person name="Badger J.H."/>
            <person name="Ren Q."/>
            <person name="Amedeo P."/>
            <person name="Jones K.M."/>
            <person name="Tallon L.J."/>
            <person name="Delcher A.L."/>
            <person name="Salzberg S.L."/>
            <person name="Silva J.C."/>
            <person name="Haas B.J."/>
            <person name="Majoros W.H."/>
            <person name="Farzad M."/>
            <person name="Carlton J.M."/>
            <person name="Smith R.K. Jr."/>
            <person name="Garg J."/>
            <person name="Pearlman R.E."/>
            <person name="Karrer K.M."/>
            <person name="Sun L."/>
            <person name="Manning G."/>
            <person name="Elde N.C."/>
            <person name="Turkewitz A.P."/>
            <person name="Asai D.J."/>
            <person name="Wilkes D.E."/>
            <person name="Wang Y."/>
            <person name="Cai H."/>
            <person name="Collins K."/>
            <person name="Stewart B.A."/>
            <person name="Lee S.R."/>
            <person name="Wilamowska K."/>
            <person name="Weinberg Z."/>
            <person name="Ruzzo W.L."/>
            <person name="Wloga D."/>
            <person name="Gaertig J."/>
            <person name="Frankel J."/>
            <person name="Tsao C.-C."/>
            <person name="Gorovsky M.A."/>
            <person name="Keeling P.J."/>
            <person name="Waller R.F."/>
            <person name="Patron N.J."/>
            <person name="Cherry J.M."/>
            <person name="Stover N.A."/>
            <person name="Krieger C.J."/>
            <person name="del Toro C."/>
            <person name="Ryder H.F."/>
            <person name="Williamson S.C."/>
            <person name="Barbeau R.A."/>
            <person name="Hamilton E.P."/>
            <person name="Orias E."/>
        </authorList>
    </citation>
    <scope>NUCLEOTIDE SEQUENCE [LARGE SCALE GENOMIC DNA]</scope>
    <source>
        <strain evidence="5">SB210</strain>
    </source>
</reference>
<dbReference type="AlphaFoldDB" id="I7MIP8"/>
<dbReference type="Gene3D" id="1.25.40.20">
    <property type="entry name" value="Ankyrin repeat-containing domain"/>
    <property type="match status" value="1"/>
</dbReference>
<gene>
    <name evidence="4" type="ORF">TTHERM_00522050</name>
</gene>
<dbReference type="SMART" id="SM00248">
    <property type="entry name" value="ANK"/>
    <property type="match status" value="3"/>
</dbReference>
<dbReference type="InParanoid" id="I7MIP8"/>
<protein>
    <submittedName>
        <fullName evidence="4">Ankyrin domain protein</fullName>
    </submittedName>
</protein>
<dbReference type="OrthoDB" id="283141at2759"/>
<dbReference type="SUPFAM" id="SSF48403">
    <property type="entry name" value="Ankyrin repeat"/>
    <property type="match status" value="1"/>
</dbReference>
<dbReference type="Proteomes" id="UP000009168">
    <property type="component" value="Unassembled WGS sequence"/>
</dbReference>
<accession>I7MIP8</accession>
<dbReference type="RefSeq" id="XP_001014383.1">
    <property type="nucleotide sequence ID" value="XM_001014383.3"/>
</dbReference>
<dbReference type="PANTHER" id="PTHR24171">
    <property type="entry name" value="ANKYRIN REPEAT DOMAIN-CONTAINING PROTEIN 39-RELATED"/>
    <property type="match status" value="1"/>
</dbReference>
<evidence type="ECO:0000256" key="1">
    <source>
        <dbReference type="ARBA" id="ARBA00022737"/>
    </source>
</evidence>
<name>I7MIP8_TETTS</name>
<dbReference type="STRING" id="312017.I7MIP8"/>
<dbReference type="InterPro" id="IPR002110">
    <property type="entry name" value="Ankyrin_rpt"/>
</dbReference>
<dbReference type="EMBL" id="GG662717">
    <property type="protein sequence ID" value="EAR94138.1"/>
    <property type="molecule type" value="Genomic_DNA"/>
</dbReference>
<dbReference type="Pfam" id="PF13637">
    <property type="entry name" value="Ank_4"/>
    <property type="match status" value="1"/>
</dbReference>
<evidence type="ECO:0000313" key="5">
    <source>
        <dbReference type="Proteomes" id="UP000009168"/>
    </source>
</evidence>
<evidence type="ECO:0000256" key="2">
    <source>
        <dbReference type="ARBA" id="ARBA00023043"/>
    </source>
</evidence>
<dbReference type="PROSITE" id="PS50297">
    <property type="entry name" value="ANK_REP_REGION"/>
    <property type="match status" value="1"/>
</dbReference>